<evidence type="ECO:0000256" key="2">
    <source>
        <dbReference type="ARBA" id="ARBA00001541"/>
    </source>
</evidence>
<evidence type="ECO:0000256" key="1">
    <source>
        <dbReference type="ARBA" id="ARBA00000085"/>
    </source>
</evidence>
<dbReference type="Gene3D" id="3.40.50.180">
    <property type="entry name" value="Methylesterase CheB, C-terminal domain"/>
    <property type="match status" value="1"/>
</dbReference>
<dbReference type="InterPro" id="IPR036804">
    <property type="entry name" value="CheR_N_sf"/>
</dbReference>
<dbReference type="InterPro" id="IPR000673">
    <property type="entry name" value="Sig_transdc_resp-reg_Me-estase"/>
</dbReference>
<dbReference type="SMART" id="SM00091">
    <property type="entry name" value="PAS"/>
    <property type="match status" value="3"/>
</dbReference>
<keyword evidence="4" id="KW-0489">Methyltransferase</keyword>
<dbReference type="InterPro" id="IPR036890">
    <property type="entry name" value="HATPase_C_sf"/>
</dbReference>
<evidence type="ECO:0000256" key="3">
    <source>
        <dbReference type="ARBA" id="ARBA00022500"/>
    </source>
</evidence>
<dbReference type="NCBIfam" id="TIGR00229">
    <property type="entry name" value="sensory_box"/>
    <property type="match status" value="1"/>
</dbReference>
<dbReference type="InterPro" id="IPR005467">
    <property type="entry name" value="His_kinase_dom"/>
</dbReference>
<dbReference type="SUPFAM" id="SSF47384">
    <property type="entry name" value="Homodimeric domain of signal transducing histidine kinase"/>
    <property type="match status" value="1"/>
</dbReference>
<dbReference type="RefSeq" id="WP_261695884.1">
    <property type="nucleotide sequence ID" value="NZ_CP104694.1"/>
</dbReference>
<keyword evidence="9" id="KW-0175">Coiled coil</keyword>
<dbReference type="EMBL" id="CP104694">
    <property type="protein sequence ID" value="UXI68925.1"/>
    <property type="molecule type" value="Genomic_DNA"/>
</dbReference>
<dbReference type="Proteomes" id="UP001064632">
    <property type="component" value="Chromosome"/>
</dbReference>
<dbReference type="Gene3D" id="1.10.287.130">
    <property type="match status" value="1"/>
</dbReference>
<dbReference type="Gene3D" id="3.30.565.10">
    <property type="entry name" value="Histidine kinase-like ATPase, C-terminal domain"/>
    <property type="match status" value="1"/>
</dbReference>
<dbReference type="SUPFAM" id="SSF55874">
    <property type="entry name" value="ATPase domain of HSP90 chaperone/DNA topoisomerase II/histidine kinase"/>
    <property type="match status" value="1"/>
</dbReference>
<feature type="active site" evidence="7">
    <location>
        <position position="150"/>
    </location>
</feature>
<dbReference type="InterPro" id="IPR011006">
    <property type="entry name" value="CheY-like_superfamily"/>
</dbReference>
<dbReference type="Gene3D" id="3.40.50.150">
    <property type="entry name" value="Vaccinia Virus protein VP39"/>
    <property type="match status" value="1"/>
</dbReference>
<gene>
    <name evidence="17" type="ORF">N4264_04515</name>
</gene>
<keyword evidence="18" id="KW-1185">Reference proteome</keyword>
<dbReference type="Pfam" id="PF00072">
    <property type="entry name" value="Response_reg"/>
    <property type="match status" value="1"/>
</dbReference>
<evidence type="ECO:0000256" key="5">
    <source>
        <dbReference type="ARBA" id="ARBA00022679"/>
    </source>
</evidence>
<keyword evidence="7" id="KW-0378">Hydrolase</keyword>
<evidence type="ECO:0000313" key="18">
    <source>
        <dbReference type="Proteomes" id="UP001064632"/>
    </source>
</evidence>
<keyword evidence="8" id="KW-0597">Phosphoprotein</keyword>
<dbReference type="InterPro" id="IPR029063">
    <property type="entry name" value="SAM-dependent_MTases_sf"/>
</dbReference>
<dbReference type="Pfam" id="PF13596">
    <property type="entry name" value="PAS_10"/>
    <property type="match status" value="1"/>
</dbReference>
<evidence type="ECO:0000256" key="9">
    <source>
        <dbReference type="SAM" id="Coils"/>
    </source>
</evidence>
<dbReference type="InterPro" id="IPR022642">
    <property type="entry name" value="CheR_C"/>
</dbReference>
<dbReference type="PROSITE" id="PS50110">
    <property type="entry name" value="RESPONSE_REGULATORY"/>
    <property type="match status" value="1"/>
</dbReference>
<dbReference type="InterPro" id="IPR000014">
    <property type="entry name" value="PAS"/>
</dbReference>
<dbReference type="InterPro" id="IPR000700">
    <property type="entry name" value="PAS-assoc_C"/>
</dbReference>
<name>A0ABY6BGG6_9GAMM</name>
<evidence type="ECO:0000259" key="16">
    <source>
        <dbReference type="PROSITE" id="PS50123"/>
    </source>
</evidence>
<dbReference type="CDD" id="cd00130">
    <property type="entry name" value="PAS"/>
    <property type="match status" value="1"/>
</dbReference>
<feature type="domain" description="PAS" evidence="13">
    <location>
        <begin position="882"/>
        <end position="924"/>
    </location>
</feature>
<dbReference type="SMART" id="SM00387">
    <property type="entry name" value="HATPase_c"/>
    <property type="match status" value="1"/>
</dbReference>
<dbReference type="InterPro" id="IPR022641">
    <property type="entry name" value="CheR_N"/>
</dbReference>
<dbReference type="Pfam" id="PF02518">
    <property type="entry name" value="HATPase_c"/>
    <property type="match status" value="1"/>
</dbReference>
<reference evidence="17" key="1">
    <citation type="submission" date="2022-09" db="EMBL/GenBank/DDBJ databases">
        <title>Tahibacter sp. nov., isolated from a fresh water.</title>
        <authorList>
            <person name="Baek J.H."/>
            <person name="Lee J.K."/>
            <person name="Kim J.M."/>
            <person name="Jeon C.O."/>
        </authorList>
    </citation>
    <scope>NUCLEOTIDE SEQUENCE</scope>
    <source>
        <strain evidence="17">W38</strain>
    </source>
</reference>
<dbReference type="Gene3D" id="1.10.155.10">
    <property type="entry name" value="Chemotaxis receptor methyltransferase CheR, N-terminal domain"/>
    <property type="match status" value="1"/>
</dbReference>
<dbReference type="Pfam" id="PF08448">
    <property type="entry name" value="PAS_4"/>
    <property type="match status" value="1"/>
</dbReference>
<keyword evidence="3 7" id="KW-0145">Chemotaxis</keyword>
<dbReference type="CDD" id="cd16434">
    <property type="entry name" value="CheB-CheR_fusion"/>
    <property type="match status" value="1"/>
</dbReference>
<dbReference type="InterPro" id="IPR001789">
    <property type="entry name" value="Sig_transdc_resp-reg_receiver"/>
</dbReference>
<dbReference type="PROSITE" id="PS50112">
    <property type="entry name" value="PAS"/>
    <property type="match status" value="1"/>
</dbReference>
<dbReference type="InterPro" id="IPR000780">
    <property type="entry name" value="CheR_MeTrfase"/>
</dbReference>
<feature type="coiled-coil region" evidence="9">
    <location>
        <begin position="665"/>
        <end position="727"/>
    </location>
</feature>
<dbReference type="PROSITE" id="PS50113">
    <property type="entry name" value="PAC"/>
    <property type="match status" value="1"/>
</dbReference>
<protein>
    <submittedName>
        <fullName evidence="17">PAS domain-containing protein</fullName>
    </submittedName>
</protein>
<accession>A0ABY6BGG6</accession>
<dbReference type="SMART" id="SM00388">
    <property type="entry name" value="HisKA"/>
    <property type="match status" value="1"/>
</dbReference>
<evidence type="ECO:0000259" key="13">
    <source>
        <dbReference type="PROSITE" id="PS50112"/>
    </source>
</evidence>
<dbReference type="Pfam" id="PF00512">
    <property type="entry name" value="HisKA"/>
    <property type="match status" value="1"/>
</dbReference>
<evidence type="ECO:0000256" key="7">
    <source>
        <dbReference type="PROSITE-ProRule" id="PRU00050"/>
    </source>
</evidence>
<dbReference type="SMART" id="SM00138">
    <property type="entry name" value="MeTrc"/>
    <property type="match status" value="1"/>
</dbReference>
<dbReference type="InterPro" id="IPR035909">
    <property type="entry name" value="CheB_C"/>
</dbReference>
<dbReference type="SUPFAM" id="SSF55785">
    <property type="entry name" value="PYP-like sensor domain (PAS domain)"/>
    <property type="match status" value="3"/>
</dbReference>
<comment type="catalytic activity">
    <reaction evidence="2">
        <text>L-glutamyl-[protein] + S-adenosyl-L-methionine = [protein]-L-glutamate 5-O-methyl ester + S-adenosyl-L-homocysteine</text>
        <dbReference type="Rhea" id="RHEA:24452"/>
        <dbReference type="Rhea" id="RHEA-COMP:10208"/>
        <dbReference type="Rhea" id="RHEA-COMP:10311"/>
        <dbReference type="ChEBI" id="CHEBI:29973"/>
        <dbReference type="ChEBI" id="CHEBI:57856"/>
        <dbReference type="ChEBI" id="CHEBI:59789"/>
        <dbReference type="ChEBI" id="CHEBI:82795"/>
        <dbReference type="EC" id="2.1.1.80"/>
    </reaction>
</comment>
<dbReference type="SMART" id="SM00448">
    <property type="entry name" value="REC"/>
    <property type="match status" value="1"/>
</dbReference>
<feature type="active site" evidence="7">
    <location>
        <position position="31"/>
    </location>
</feature>
<dbReference type="InterPro" id="IPR036097">
    <property type="entry name" value="HisK_dim/P_sf"/>
</dbReference>
<feature type="domain" description="Response regulatory" evidence="12">
    <location>
        <begin position="1257"/>
        <end position="1373"/>
    </location>
</feature>
<dbReference type="Pfam" id="PF01339">
    <property type="entry name" value="CheB_methylest"/>
    <property type="match status" value="1"/>
</dbReference>
<evidence type="ECO:0000259" key="11">
    <source>
        <dbReference type="PROSITE" id="PS50109"/>
    </source>
</evidence>
<comment type="catalytic activity">
    <reaction evidence="1">
        <text>ATP + protein L-histidine = ADP + protein N-phospho-L-histidine.</text>
        <dbReference type="EC" id="2.7.13.3"/>
    </reaction>
</comment>
<dbReference type="SUPFAM" id="SSF52738">
    <property type="entry name" value="Methylesterase CheB, C-terminal domain"/>
    <property type="match status" value="1"/>
</dbReference>
<dbReference type="PANTHER" id="PTHR24422">
    <property type="entry name" value="CHEMOTAXIS PROTEIN METHYLTRANSFERASE"/>
    <property type="match status" value="1"/>
</dbReference>
<evidence type="ECO:0000256" key="6">
    <source>
        <dbReference type="ARBA" id="ARBA00022691"/>
    </source>
</evidence>
<evidence type="ECO:0000256" key="4">
    <source>
        <dbReference type="ARBA" id="ARBA00022603"/>
    </source>
</evidence>
<dbReference type="PROSITE" id="PS50122">
    <property type="entry name" value="CHEB"/>
    <property type="match status" value="1"/>
</dbReference>
<dbReference type="SUPFAM" id="SSF52172">
    <property type="entry name" value="CheY-like"/>
    <property type="match status" value="1"/>
</dbReference>
<feature type="modified residue" description="4-aspartylphosphate" evidence="8">
    <location>
        <position position="1306"/>
    </location>
</feature>
<dbReference type="Gene3D" id="3.40.50.2300">
    <property type="match status" value="1"/>
</dbReference>
<dbReference type="CDD" id="cd17580">
    <property type="entry name" value="REC_2_DhkD-like"/>
    <property type="match status" value="1"/>
</dbReference>
<evidence type="ECO:0000259" key="14">
    <source>
        <dbReference type="PROSITE" id="PS50113"/>
    </source>
</evidence>
<dbReference type="Gene3D" id="3.30.450.20">
    <property type="entry name" value="PAS domain"/>
    <property type="match status" value="2"/>
</dbReference>
<evidence type="ECO:0000259" key="15">
    <source>
        <dbReference type="PROSITE" id="PS50122"/>
    </source>
</evidence>
<dbReference type="InterPro" id="IPR003594">
    <property type="entry name" value="HATPase_dom"/>
</dbReference>
<evidence type="ECO:0000256" key="10">
    <source>
        <dbReference type="SAM" id="MobiDB-lite"/>
    </source>
</evidence>
<keyword evidence="6" id="KW-0949">S-adenosyl-L-methionine</keyword>
<feature type="domain" description="CheB-type methylesterase" evidence="15">
    <location>
        <begin position="25"/>
        <end position="202"/>
    </location>
</feature>
<dbReference type="CDD" id="cd00082">
    <property type="entry name" value="HisKA"/>
    <property type="match status" value="1"/>
</dbReference>
<dbReference type="InterPro" id="IPR050903">
    <property type="entry name" value="Bact_Chemotaxis_MeTrfase"/>
</dbReference>
<sequence length="1378" mass="153649">MEDSPPSSSRHHAEPGQPGGLDFPVVGLGASAGGLVALGRLFENMPADCGMAFVVILHLSPKHESSADQILQRSTRMPVMQVTQTQRIQANHVYVISPRKELLMQDGELRVMDADSVRGQHAAIDLFFRTLADAHDDRSIGIVMSGNGSDGSVGLARLKEQGGVAIAQLPDDCEYDAMPRAAIATGKVDFVLPAIEIPQKLMDLWQNARRIRMPRDEADPKIAVRRTNSEEAEKALHDIVDLLANRTGHDFRHYKRATVLRRIERRLQVNLLRDLPAYLEYLRKNVEETADLLDDMLIGVTNFFRDREAFEGLERQIIPELFVDRPPTDQLRIWVAGCSTGEEAYSIAMLLADEAEHQARLPAFQVFASDIDERAIAVGRNGCYPESIVADVPPQRLRQYFSKEQNHYRIRKSIRDKVLFALHNVLRDPPFSRVDMICCRNLLIYLNRDIQMRLLEMFHFALMPGGVLFLGSSESADAAGSRFEPIDKRLRIYRAKAQARGLRHPPELPLRVSPAVSRTLLPSGAPSPRERGFSFAEVHQRILEQYAPPSVIVDREYTIVHMSDQAGRFLRFAAGEPSHDLVTVVLPALRLELRSALFQATSTNKSVEARRVLVEHEGRVSYVNMVARPFRDVEACADFILVLFDEVEDTMSVDASSVVGKDTVLVRLEEELHATKERLQSTIEQSETSNEELKASNEELQAINEELRSATEELETSKEELQSVNEELITVNFELKSKMEETAKINDDLQNFIASTEIATVFVGGDLRIKRYTPRAEDLFNIIPSDVGRCILDITHRLAYPDLAADAKAAFETLRLIEREVRSRDGSWFVARALPYRTAENKIDGAVLTFVNITTLRRTEERLRVGESQINQMSTNVGDHAIISLDADGLVVAWNPAAENLFGYTATEMAGAPLDRIFMPEDQSRGLPGKDFRAANAHGRTESERWFLRKDGTHRYCRSAVTRLDATQLVGYAMVVRDITARARRDEESDLAERRERQLLEQSESASALKDEFLAVMSHELKHPLNLISVNAEVMARLPELQNAQRAQRALTTIRRAVQSQTMIINDLLDLSRMRTGKLALNFSTVDLVATVRGIAEVARADVATANLTVEYEEPPYDVLIRADSTRVDQVVWNLLSNAIKFTPAGGTIQLQVSKDHRHGRLDVHDTGQGIDPQFLPRIFDMFGQASARAASEQSGLGIGLALVKQLMEHHGGRVEATSPGIGRGTTLSLWFPLISSKLMPPPSMEAQVNAQLDGLDILIVDDTKDTLDAVSSLLQLEGAKVTVADSGARALELVKSHNFDLMLSDVGMPEMDGYALMRELRRNSAVDGMKTIALTGYGRNSDVEKALQAGFDAHVSKPLSMPKLVAAISSIMEERRH</sequence>
<dbReference type="InterPro" id="IPR035965">
    <property type="entry name" value="PAS-like_dom_sf"/>
</dbReference>
<evidence type="ECO:0000256" key="8">
    <source>
        <dbReference type="PROSITE-ProRule" id="PRU00169"/>
    </source>
</evidence>
<dbReference type="PROSITE" id="PS50109">
    <property type="entry name" value="HIS_KIN"/>
    <property type="match status" value="1"/>
</dbReference>
<organism evidence="17 18">
    <name type="scientific">Tahibacter amnicola</name>
    <dbReference type="NCBI Taxonomy" id="2976241"/>
    <lineage>
        <taxon>Bacteria</taxon>
        <taxon>Pseudomonadati</taxon>
        <taxon>Pseudomonadota</taxon>
        <taxon>Gammaproteobacteria</taxon>
        <taxon>Lysobacterales</taxon>
        <taxon>Rhodanobacteraceae</taxon>
        <taxon>Tahibacter</taxon>
    </lineage>
</organism>
<feature type="active site" evidence="7">
    <location>
        <position position="58"/>
    </location>
</feature>
<dbReference type="InterPro" id="IPR003661">
    <property type="entry name" value="HisK_dim/P_dom"/>
</dbReference>
<feature type="domain" description="PAC" evidence="14">
    <location>
        <begin position="815"/>
        <end position="865"/>
    </location>
</feature>
<feature type="region of interest" description="Disordered" evidence="10">
    <location>
        <begin position="1"/>
        <end position="22"/>
    </location>
</feature>
<dbReference type="PANTHER" id="PTHR24422:SF27">
    <property type="entry name" value="PROTEIN-GLUTAMATE O-METHYLTRANSFERASE"/>
    <property type="match status" value="1"/>
</dbReference>
<dbReference type="PRINTS" id="PR00996">
    <property type="entry name" value="CHERMTFRASE"/>
</dbReference>
<feature type="domain" description="CheR-type methyltransferase" evidence="16">
    <location>
        <begin position="224"/>
        <end position="496"/>
    </location>
</feature>
<dbReference type="PROSITE" id="PS50123">
    <property type="entry name" value="CHER"/>
    <property type="match status" value="1"/>
</dbReference>
<proteinExistence type="predicted"/>
<evidence type="ECO:0000259" key="12">
    <source>
        <dbReference type="PROSITE" id="PS50110"/>
    </source>
</evidence>
<keyword evidence="5" id="KW-0808">Transferase</keyword>
<dbReference type="Pfam" id="PF03705">
    <property type="entry name" value="CheR_N"/>
    <property type="match status" value="1"/>
</dbReference>
<evidence type="ECO:0000313" key="17">
    <source>
        <dbReference type="EMBL" id="UXI68925.1"/>
    </source>
</evidence>
<dbReference type="InterPro" id="IPR013656">
    <property type="entry name" value="PAS_4"/>
</dbReference>
<feature type="domain" description="Histidine kinase" evidence="11">
    <location>
        <begin position="1016"/>
        <end position="1236"/>
    </location>
</feature>
<dbReference type="SUPFAM" id="SSF53335">
    <property type="entry name" value="S-adenosyl-L-methionine-dependent methyltransferases"/>
    <property type="match status" value="1"/>
</dbReference>
<dbReference type="SUPFAM" id="SSF47757">
    <property type="entry name" value="Chemotaxis receptor methyltransferase CheR, N-terminal domain"/>
    <property type="match status" value="1"/>
</dbReference>
<dbReference type="Pfam" id="PF01739">
    <property type="entry name" value="CheR"/>
    <property type="match status" value="1"/>
</dbReference>